<dbReference type="Gene3D" id="3.50.50.60">
    <property type="entry name" value="FAD/NAD(P)-binding domain"/>
    <property type="match status" value="1"/>
</dbReference>
<evidence type="ECO:0000259" key="6">
    <source>
        <dbReference type="Pfam" id="PF01266"/>
    </source>
</evidence>
<gene>
    <name evidence="7" type="ORF">TrRE_jg3329</name>
</gene>
<keyword evidence="3" id="KW-0285">Flavoprotein</keyword>
<protein>
    <recommendedName>
        <fullName evidence="6">FAD dependent oxidoreductase domain-containing protein</fullName>
    </recommendedName>
</protein>
<name>A0A9W7EDD7_9STRA</name>
<dbReference type="GO" id="GO:0050660">
    <property type="term" value="F:flavin adenine dinucleotide binding"/>
    <property type="evidence" value="ECO:0007669"/>
    <property type="project" value="InterPro"/>
</dbReference>
<evidence type="ECO:0000256" key="4">
    <source>
        <dbReference type="ARBA" id="ARBA00022827"/>
    </source>
</evidence>
<proteinExistence type="inferred from homology"/>
<feature type="domain" description="FAD dependent oxidoreductase" evidence="6">
    <location>
        <begin position="2"/>
        <end position="373"/>
    </location>
</feature>
<sequence>MDFVVVGGGCFGLSTALYLREAGHTVRLIRPVSTENTAHNDTSRLYRIQQSNKAAFWKTAAARSIASMKRRGVDMVECGYVGIARGDSEWSRAQEGGMEGDVPREYNLGTGVGVDKYYPQNVDAGYFDVIKWREKMEGIFVSLGGLLVDGGVKCVRVSEASMVEVEVDGEEGGIGGDVLKCEKVVIAAGAYVNTIPINFSDGSVYSGVSGITLKTQYTLSVFVREEDVKSLPSCTMVYGGPTKGGKDEAEMDSFYYVPARFEEGGGRWRAKMGHGKCFEEVVEGRDKGEIDKWFMEGGENKERAKRGMRELWGEFFAGVEPVEIEVVCNGITTDTEDGEPFFEIVGGGEVGLVGGCNGYGAKTGDEVGRLMAEKMVVGRVGGMSGRAK</sequence>
<keyword evidence="4" id="KW-0274">FAD</keyword>
<evidence type="ECO:0000256" key="2">
    <source>
        <dbReference type="ARBA" id="ARBA00010989"/>
    </source>
</evidence>
<dbReference type="GO" id="GO:0008115">
    <property type="term" value="F:sarcosine oxidase activity"/>
    <property type="evidence" value="ECO:0007669"/>
    <property type="project" value="TreeGrafter"/>
</dbReference>
<evidence type="ECO:0000256" key="5">
    <source>
        <dbReference type="ARBA" id="ARBA00023002"/>
    </source>
</evidence>
<dbReference type="PANTHER" id="PTHR10961">
    <property type="entry name" value="PEROXISOMAL SARCOSINE OXIDASE"/>
    <property type="match status" value="1"/>
</dbReference>
<evidence type="ECO:0000256" key="1">
    <source>
        <dbReference type="ARBA" id="ARBA00001974"/>
    </source>
</evidence>
<dbReference type="Gene3D" id="3.30.9.10">
    <property type="entry name" value="D-Amino Acid Oxidase, subunit A, domain 2"/>
    <property type="match status" value="1"/>
</dbReference>
<reference evidence="7" key="1">
    <citation type="submission" date="2022-07" db="EMBL/GenBank/DDBJ databases">
        <title>Genome analysis of Parmales, a sister group of diatoms, reveals the evolutionary specialization of diatoms from phago-mixotrophs to photoautotrophs.</title>
        <authorList>
            <person name="Ban H."/>
            <person name="Sato S."/>
            <person name="Yoshikawa S."/>
            <person name="Kazumasa Y."/>
            <person name="Nakamura Y."/>
            <person name="Ichinomiya M."/>
            <person name="Saitoh K."/>
            <person name="Sato N."/>
            <person name="Blanc-Mathieu R."/>
            <person name="Endo H."/>
            <person name="Kuwata A."/>
            <person name="Ogata H."/>
        </authorList>
    </citation>
    <scope>NUCLEOTIDE SEQUENCE</scope>
</reference>
<keyword evidence="5" id="KW-0560">Oxidoreductase</keyword>
<dbReference type="AlphaFoldDB" id="A0A9W7EDD7"/>
<comment type="similarity">
    <text evidence="2">Belongs to the MSOX/MTOX family.</text>
</comment>
<dbReference type="SUPFAM" id="SSF51971">
    <property type="entry name" value="Nucleotide-binding domain"/>
    <property type="match status" value="1"/>
</dbReference>
<dbReference type="InterPro" id="IPR006076">
    <property type="entry name" value="FAD-dep_OxRdtase"/>
</dbReference>
<comment type="caution">
    <text evidence="7">The sequence shown here is derived from an EMBL/GenBank/DDBJ whole genome shotgun (WGS) entry which is preliminary data.</text>
</comment>
<accession>A0A9W7EDD7</accession>
<dbReference type="OrthoDB" id="2219495at2759"/>
<evidence type="ECO:0000313" key="8">
    <source>
        <dbReference type="Proteomes" id="UP001165082"/>
    </source>
</evidence>
<keyword evidence="8" id="KW-1185">Reference proteome</keyword>
<dbReference type="InterPro" id="IPR045170">
    <property type="entry name" value="MTOX"/>
</dbReference>
<organism evidence="7 8">
    <name type="scientific">Triparma retinervis</name>
    <dbReference type="NCBI Taxonomy" id="2557542"/>
    <lineage>
        <taxon>Eukaryota</taxon>
        <taxon>Sar</taxon>
        <taxon>Stramenopiles</taxon>
        <taxon>Ochrophyta</taxon>
        <taxon>Bolidophyceae</taxon>
        <taxon>Parmales</taxon>
        <taxon>Triparmaceae</taxon>
        <taxon>Triparma</taxon>
    </lineage>
</organism>
<evidence type="ECO:0000256" key="3">
    <source>
        <dbReference type="ARBA" id="ARBA00022630"/>
    </source>
</evidence>
<dbReference type="Proteomes" id="UP001165082">
    <property type="component" value="Unassembled WGS sequence"/>
</dbReference>
<evidence type="ECO:0000313" key="7">
    <source>
        <dbReference type="EMBL" id="GMH72238.1"/>
    </source>
</evidence>
<dbReference type="EMBL" id="BRXZ01001483">
    <property type="protein sequence ID" value="GMH72238.1"/>
    <property type="molecule type" value="Genomic_DNA"/>
</dbReference>
<dbReference type="InterPro" id="IPR036188">
    <property type="entry name" value="FAD/NAD-bd_sf"/>
</dbReference>
<dbReference type="Pfam" id="PF01266">
    <property type="entry name" value="DAO"/>
    <property type="match status" value="1"/>
</dbReference>
<comment type="cofactor">
    <cofactor evidence="1">
        <name>FAD</name>
        <dbReference type="ChEBI" id="CHEBI:57692"/>
    </cofactor>
</comment>